<dbReference type="Proteomes" id="UP000268652">
    <property type="component" value="Unassembled WGS sequence"/>
</dbReference>
<dbReference type="InterPro" id="IPR022902">
    <property type="entry name" value="NAcTrfase_Eis"/>
</dbReference>
<evidence type="ECO:0000259" key="5">
    <source>
        <dbReference type="PROSITE" id="PS51186"/>
    </source>
</evidence>
<proteinExistence type="inferred from homology"/>
<dbReference type="InterPro" id="IPR016181">
    <property type="entry name" value="Acyl_CoA_acyltransferase"/>
</dbReference>
<evidence type="ECO:0000256" key="4">
    <source>
        <dbReference type="HAMAP-Rule" id="MF_01812"/>
    </source>
</evidence>
<gene>
    <name evidence="7" type="ORF">D7318_25450</name>
    <name evidence="6" type="ORF">D7319_26085</name>
</gene>
<evidence type="ECO:0000313" key="6">
    <source>
        <dbReference type="EMBL" id="RKN05240.1"/>
    </source>
</evidence>
<dbReference type="EMBL" id="RBDX01000028">
    <property type="protein sequence ID" value="RKN05240.1"/>
    <property type="molecule type" value="Genomic_DNA"/>
</dbReference>
<dbReference type="PROSITE" id="PS51186">
    <property type="entry name" value="GNAT"/>
    <property type="match status" value="1"/>
</dbReference>
<evidence type="ECO:0000313" key="7">
    <source>
        <dbReference type="EMBL" id="RKN16773.1"/>
    </source>
</evidence>
<dbReference type="PANTHER" id="PTHR37817">
    <property type="entry name" value="N-ACETYLTRANSFERASE EIS"/>
    <property type="match status" value="1"/>
</dbReference>
<dbReference type="Gene3D" id="3.30.1050.10">
    <property type="entry name" value="SCP2 sterol-binding domain"/>
    <property type="match status" value="1"/>
</dbReference>
<feature type="active site" description="Proton donor" evidence="4">
    <location>
        <position position="132"/>
    </location>
</feature>
<reference evidence="8 9" key="1">
    <citation type="submission" date="2018-09" db="EMBL/GenBank/DDBJ databases">
        <title>Streptomyces sp. nov. DS1-2, an endophytic actinomycete isolated from roots of Dendrobium scabrilingue.</title>
        <authorList>
            <person name="Kuncharoen N."/>
            <person name="Kudo T."/>
            <person name="Ohkuma M."/>
            <person name="Yuki M."/>
            <person name="Tanasupawat S."/>
        </authorList>
    </citation>
    <scope>NUCLEOTIDE SEQUENCE [LARGE SCALE GENOMIC DNA]</scope>
    <source>
        <strain evidence="6 9">AZ1-7</strain>
        <strain evidence="7 8">DS1-2</strain>
    </source>
</reference>
<name>A0A3A9VWW5_9ACTN</name>
<dbReference type="RefSeq" id="WP_120699541.1">
    <property type="nucleotide sequence ID" value="NZ_RBDX01000028.1"/>
</dbReference>
<dbReference type="Gene3D" id="3.40.630.30">
    <property type="match status" value="2"/>
</dbReference>
<comment type="similarity">
    <text evidence="1 4">Belongs to the acetyltransferase Eis family.</text>
</comment>
<dbReference type="InterPro" id="IPR051554">
    <property type="entry name" value="Acetyltransferase_Eis"/>
</dbReference>
<feature type="binding site" evidence="4">
    <location>
        <begin position="99"/>
        <end position="104"/>
    </location>
    <ligand>
        <name>acetyl-CoA</name>
        <dbReference type="ChEBI" id="CHEBI:57288"/>
    </ligand>
</feature>
<keyword evidence="8" id="KW-1185">Reference proteome</keyword>
<comment type="caution">
    <text evidence="6">The sequence shown here is derived from an EMBL/GenBank/DDBJ whole genome shotgun (WGS) entry which is preliminary data.</text>
</comment>
<dbReference type="SUPFAM" id="SSF55718">
    <property type="entry name" value="SCP-like"/>
    <property type="match status" value="1"/>
</dbReference>
<dbReference type="InterPro" id="IPR000182">
    <property type="entry name" value="GNAT_dom"/>
</dbReference>
<sequence>MTTAAAGAADIEVRIVRDEDSEEWQRALSNGFLSPARTGEAAAEWWRPRFAPGRILGAFDGARCVGTFHSLEFALTVPGGATLPVDGVAGVTVATSHRRRGILRRMMELDLERARERGDVFALLNAAQYGIYGRFGFGPAIRYTGVEIEVARSRGPRPGVGELPVGAAIEPLTMAELVKAGPDLYDRFRVRQPGAISRSPLWWALETGQAEPSAGGRATEPIAVAYRDPGGRITGLLTYRADNAFSGGDPHTTVTVVDHFALDRTAEAALWRHALSIEWAGRLVVPHLAPDDPLPRLLVNPRAALPLRRSHEDHWLRVLDAPRAFAARTYEAPGRTVFEVADAQGYVAGRWSLETAADGTGVLTRTDDPAELALDAGALSSVYLGDATVPHLEAAGLITELTPGAAHRAGLQLRTSFAPWCPVTF</sequence>
<organism evidence="6 9">
    <name type="scientific">Streptomyces radicis</name>
    <dbReference type="NCBI Taxonomy" id="1750517"/>
    <lineage>
        <taxon>Bacteria</taxon>
        <taxon>Bacillati</taxon>
        <taxon>Actinomycetota</taxon>
        <taxon>Actinomycetes</taxon>
        <taxon>Kitasatosporales</taxon>
        <taxon>Streptomycetaceae</taxon>
        <taxon>Streptomyces</taxon>
    </lineage>
</organism>
<dbReference type="Proteomes" id="UP000275024">
    <property type="component" value="Unassembled WGS sequence"/>
</dbReference>
<dbReference type="PANTHER" id="PTHR37817:SF1">
    <property type="entry name" value="N-ACETYLTRANSFERASE EIS"/>
    <property type="match status" value="1"/>
</dbReference>
<dbReference type="NCBIfam" id="NF002367">
    <property type="entry name" value="PRK01346.1-4"/>
    <property type="match status" value="1"/>
</dbReference>
<comment type="subunit">
    <text evidence="4">Homohexamer; trimer of dimers.</text>
</comment>
<dbReference type="InterPro" id="IPR041380">
    <property type="entry name" value="Acetyltransf_17"/>
</dbReference>
<feature type="domain" description="N-acetyltransferase" evidence="5">
    <location>
        <begin position="11"/>
        <end position="155"/>
    </location>
</feature>
<accession>A0A3A9VWW5</accession>
<evidence type="ECO:0000256" key="2">
    <source>
        <dbReference type="ARBA" id="ARBA00022679"/>
    </source>
</evidence>
<feature type="binding site" evidence="4">
    <location>
        <begin position="91"/>
        <end position="93"/>
    </location>
    <ligand>
        <name>acetyl-CoA</name>
        <dbReference type="ChEBI" id="CHEBI:57288"/>
    </ligand>
</feature>
<dbReference type="GO" id="GO:0034069">
    <property type="term" value="F:aminoglycoside N-acetyltransferase activity"/>
    <property type="evidence" value="ECO:0007669"/>
    <property type="project" value="TreeGrafter"/>
</dbReference>
<feature type="active site" description="Proton acceptor; via carboxylate" evidence="4">
    <location>
        <position position="425"/>
    </location>
</feature>
<protein>
    <submittedName>
        <fullName evidence="6">GNAT family N-acetyltransferase</fullName>
    </submittedName>
</protein>
<dbReference type="SUPFAM" id="SSF55729">
    <property type="entry name" value="Acyl-CoA N-acyltransferases (Nat)"/>
    <property type="match status" value="1"/>
</dbReference>
<dbReference type="AlphaFoldDB" id="A0A3A9VWW5"/>
<dbReference type="Pfam" id="PF13527">
    <property type="entry name" value="Acetyltransf_9"/>
    <property type="match status" value="1"/>
</dbReference>
<comment type="caution">
    <text evidence="4">Lacks conserved residue(s) required for the propagation of feature annotation.</text>
</comment>
<dbReference type="GO" id="GO:0030649">
    <property type="term" value="P:aminoglycoside antibiotic catabolic process"/>
    <property type="evidence" value="ECO:0007669"/>
    <property type="project" value="TreeGrafter"/>
</dbReference>
<dbReference type="HAMAP" id="MF_01812">
    <property type="entry name" value="Eis"/>
    <property type="match status" value="1"/>
</dbReference>
<dbReference type="EMBL" id="RBDY01000026">
    <property type="protein sequence ID" value="RKN16773.1"/>
    <property type="molecule type" value="Genomic_DNA"/>
</dbReference>
<dbReference type="InterPro" id="IPR025559">
    <property type="entry name" value="Eis_dom"/>
</dbReference>
<evidence type="ECO:0000313" key="9">
    <source>
        <dbReference type="Proteomes" id="UP000275024"/>
    </source>
</evidence>
<keyword evidence="2 4" id="KW-0808">Transferase</keyword>
<evidence type="ECO:0000256" key="1">
    <source>
        <dbReference type="ARBA" id="ARBA00009213"/>
    </source>
</evidence>
<dbReference type="Pfam" id="PF17668">
    <property type="entry name" value="Acetyltransf_17"/>
    <property type="match status" value="1"/>
</dbReference>
<keyword evidence="3 4" id="KW-0012">Acyltransferase</keyword>
<dbReference type="Pfam" id="PF13530">
    <property type="entry name" value="SCP2_2"/>
    <property type="match status" value="1"/>
</dbReference>
<evidence type="ECO:0000313" key="8">
    <source>
        <dbReference type="Proteomes" id="UP000268652"/>
    </source>
</evidence>
<evidence type="ECO:0000256" key="3">
    <source>
        <dbReference type="ARBA" id="ARBA00023315"/>
    </source>
</evidence>
<dbReference type="InterPro" id="IPR036527">
    <property type="entry name" value="SCP2_sterol-bd_dom_sf"/>
</dbReference>
<dbReference type="OrthoDB" id="8399956at2"/>